<proteinExistence type="predicted"/>
<dbReference type="AlphaFoldDB" id="A0AAW0ERX6"/>
<evidence type="ECO:0000313" key="3">
    <source>
        <dbReference type="EMBL" id="KAK7196017.1"/>
    </source>
</evidence>
<evidence type="ECO:0000313" key="4">
    <source>
        <dbReference type="Proteomes" id="UP001430356"/>
    </source>
</evidence>
<accession>A0AAW0ERX6</accession>
<keyword evidence="2" id="KW-1133">Transmembrane helix</keyword>
<protein>
    <submittedName>
        <fullName evidence="3">Uncharacterized protein</fullName>
    </submittedName>
</protein>
<keyword evidence="4" id="KW-1185">Reference proteome</keyword>
<dbReference type="Proteomes" id="UP001430356">
    <property type="component" value="Unassembled WGS sequence"/>
</dbReference>
<evidence type="ECO:0000256" key="1">
    <source>
        <dbReference type="SAM" id="MobiDB-lite"/>
    </source>
</evidence>
<keyword evidence="2" id="KW-0472">Membrane</keyword>
<feature type="region of interest" description="Disordered" evidence="1">
    <location>
        <begin position="130"/>
        <end position="202"/>
    </location>
</feature>
<comment type="caution">
    <text evidence="3">The sequence shown here is derived from an EMBL/GenBank/DDBJ whole genome shotgun (WGS) entry which is preliminary data.</text>
</comment>
<evidence type="ECO:0000256" key="2">
    <source>
        <dbReference type="SAM" id="Phobius"/>
    </source>
</evidence>
<name>A0AAW0ERX6_9TRYP</name>
<reference evidence="3 4" key="1">
    <citation type="journal article" date="2021" name="MBio">
        <title>A New Model Trypanosomatid, Novymonas esmeraldas: Genomic Perception of Its 'Candidatus Pandoraea novymonadis' Endosymbiont.</title>
        <authorList>
            <person name="Zakharova A."/>
            <person name="Saura A."/>
            <person name="Butenko A."/>
            <person name="Podesvova L."/>
            <person name="Warmusova S."/>
            <person name="Kostygov A.Y."/>
            <person name="Nenarokova A."/>
            <person name="Lukes J."/>
            <person name="Opperdoes F.R."/>
            <person name="Yurchenko V."/>
        </authorList>
    </citation>
    <scope>NUCLEOTIDE SEQUENCE [LARGE SCALE GENOMIC DNA]</scope>
    <source>
        <strain evidence="3 4">E262AT.01</strain>
    </source>
</reference>
<sequence>MAVWGPLLRQLMAYSARHPQLQRAMRDAGQRVSAHPVVKKATQRIYAAFETSGAKAAHAGTHSATANAGAGAGGRVSGDTIFSRWRHNIGSTWHKHKARVLSFAAANFMAILVFLQMGPMLWHWTMRGVRSLTGPPPSGEEERKERRRKRKAEAADEQPGLAVVAPDDSMRDAILQSVPPPRTTRQSHSTHDAPVSKAPQPWQALSVSSSLYDDTQSASQQLRQQHQDVQKSFNDMHQDLFRTADGAAQINFETSFLVKMGDETTFTSSLEREALTGAVSARS</sequence>
<organism evidence="3 4">
    <name type="scientific">Novymonas esmeraldas</name>
    <dbReference type="NCBI Taxonomy" id="1808958"/>
    <lineage>
        <taxon>Eukaryota</taxon>
        <taxon>Discoba</taxon>
        <taxon>Euglenozoa</taxon>
        <taxon>Kinetoplastea</taxon>
        <taxon>Metakinetoplastina</taxon>
        <taxon>Trypanosomatida</taxon>
        <taxon>Trypanosomatidae</taxon>
        <taxon>Novymonas</taxon>
    </lineage>
</organism>
<dbReference type="EMBL" id="JAECZO010000066">
    <property type="protein sequence ID" value="KAK7196017.1"/>
    <property type="molecule type" value="Genomic_DNA"/>
</dbReference>
<feature type="transmembrane region" description="Helical" evidence="2">
    <location>
        <begin position="100"/>
        <end position="122"/>
    </location>
</feature>
<gene>
    <name evidence="3" type="ORF">NESM_000535100</name>
</gene>
<keyword evidence="2" id="KW-0812">Transmembrane</keyword>